<feature type="domain" description="DNA ligase D polymerase" evidence="1">
    <location>
        <begin position="31"/>
        <end position="283"/>
    </location>
</feature>
<gene>
    <name evidence="2" type="primary">ligD</name>
    <name evidence="2" type="ORF">ACEZDJ_09485</name>
</gene>
<evidence type="ECO:0000313" key="2">
    <source>
        <dbReference type="EMBL" id="MFC1401520.1"/>
    </source>
</evidence>
<keyword evidence="3" id="KW-1185">Reference proteome</keyword>
<comment type="caution">
    <text evidence="2">The sequence shown here is derived from an EMBL/GenBank/DDBJ whole genome shotgun (WGS) entry which is preliminary data.</text>
</comment>
<keyword evidence="2" id="KW-0436">Ligase</keyword>
<accession>A0ABV6UJ89</accession>
<dbReference type="PANTHER" id="PTHR42705:SF2">
    <property type="entry name" value="BIFUNCTIONAL NON-HOMOLOGOUS END JOINING PROTEIN LIGD"/>
    <property type="match status" value="1"/>
</dbReference>
<dbReference type="InterPro" id="IPR014145">
    <property type="entry name" value="LigD_pol_dom"/>
</dbReference>
<reference evidence="2 3" key="1">
    <citation type="submission" date="2024-09" db="EMBL/GenBank/DDBJ databases">
        <authorList>
            <person name="Lee S.D."/>
        </authorList>
    </citation>
    <scope>NUCLEOTIDE SEQUENCE [LARGE SCALE GENOMIC DNA]</scope>
    <source>
        <strain evidence="2 3">N1-5</strain>
    </source>
</reference>
<dbReference type="InterPro" id="IPR052171">
    <property type="entry name" value="NHEJ_LigD"/>
</dbReference>
<dbReference type="CDD" id="cd04861">
    <property type="entry name" value="LigD_Pol_like"/>
    <property type="match status" value="1"/>
</dbReference>
<organism evidence="2 3">
    <name type="scientific">Streptacidiphilus cavernicola</name>
    <dbReference type="NCBI Taxonomy" id="3342716"/>
    <lineage>
        <taxon>Bacteria</taxon>
        <taxon>Bacillati</taxon>
        <taxon>Actinomycetota</taxon>
        <taxon>Actinomycetes</taxon>
        <taxon>Kitasatosporales</taxon>
        <taxon>Streptomycetaceae</taxon>
        <taxon>Streptacidiphilus</taxon>
    </lineage>
</organism>
<dbReference type="PANTHER" id="PTHR42705">
    <property type="entry name" value="BIFUNCTIONAL NON-HOMOLOGOUS END JOINING PROTEIN LIGD"/>
    <property type="match status" value="1"/>
</dbReference>
<name>A0ABV6UJ89_9ACTN</name>
<dbReference type="Pfam" id="PF21686">
    <property type="entry name" value="LigD_Prim-Pol"/>
    <property type="match status" value="1"/>
</dbReference>
<dbReference type="EMBL" id="JBHEZZ010000004">
    <property type="protein sequence ID" value="MFC1401520.1"/>
    <property type="molecule type" value="Genomic_DNA"/>
</dbReference>
<dbReference type="Proteomes" id="UP001592528">
    <property type="component" value="Unassembled WGS sequence"/>
</dbReference>
<proteinExistence type="predicted"/>
<dbReference type="Gene3D" id="3.90.920.10">
    <property type="entry name" value="DNA primase, PRIM domain"/>
    <property type="match status" value="1"/>
</dbReference>
<dbReference type="NCBIfam" id="TIGR02778">
    <property type="entry name" value="ligD_pol"/>
    <property type="match status" value="1"/>
</dbReference>
<evidence type="ECO:0000313" key="3">
    <source>
        <dbReference type="Proteomes" id="UP001592528"/>
    </source>
</evidence>
<dbReference type="GO" id="GO:0003910">
    <property type="term" value="F:DNA ligase (ATP) activity"/>
    <property type="evidence" value="ECO:0007669"/>
    <property type="project" value="UniProtKB-EC"/>
</dbReference>
<dbReference type="EC" id="6.5.1.1" evidence="2"/>
<sequence length="297" mass="32380">MPAERTVVEVEGRRLSLSHLDKPMYPASGFTKAAVLHHYGQVAPLMLPHLDGRPASFVRCPGGVDGERFWAKRVPPGAPDWISDLEVELRTGPASQVVVADLATLIWAANLDTIEFHVPQWRDAPELHDRLIVDLDPGEGADMLHCCAAALAVRTVLAEDGFEVWAKTSGSKGLHLTVPLVPAPAVQVNAYAKRLAQRLKAAYPQLIVSRMGKELRRDRVLLDWSQNASAKTTVAAYSLRALAEPTVSTPVGWQEIADCRDPAELSFTADDLPERLARLGDLHAPLLDPSVARRLPG</sequence>
<protein>
    <submittedName>
        <fullName evidence="2">Non-homologous end-joining DNA ligase</fullName>
        <ecNumber evidence="2">6.5.1.1</ecNumber>
    </submittedName>
</protein>
<evidence type="ECO:0000259" key="1">
    <source>
        <dbReference type="Pfam" id="PF21686"/>
    </source>
</evidence>
<dbReference type="RefSeq" id="WP_030259838.1">
    <property type="nucleotide sequence ID" value="NZ_JBHEZZ010000004.1"/>
</dbReference>